<dbReference type="InterPro" id="IPR013785">
    <property type="entry name" value="Aldolase_TIM"/>
</dbReference>
<organism evidence="3 4">
    <name type="scientific">Sanguibacter gelidistatuariae</name>
    <dbReference type="NCBI Taxonomy" id="1814289"/>
    <lineage>
        <taxon>Bacteria</taxon>
        <taxon>Bacillati</taxon>
        <taxon>Actinomycetota</taxon>
        <taxon>Actinomycetes</taxon>
        <taxon>Micrococcales</taxon>
        <taxon>Sanguibacteraceae</taxon>
        <taxon>Sanguibacter</taxon>
    </lineage>
</organism>
<dbReference type="GO" id="GO:0008270">
    <property type="term" value="F:zinc ion binding"/>
    <property type="evidence" value="ECO:0007669"/>
    <property type="project" value="InterPro"/>
</dbReference>
<dbReference type="Pfam" id="PF01116">
    <property type="entry name" value="F_bP_aldolase"/>
    <property type="match status" value="1"/>
</dbReference>
<feature type="binding site" evidence="2">
    <location>
        <position position="205"/>
    </location>
    <ligand>
        <name>Zn(2+)</name>
        <dbReference type="ChEBI" id="CHEBI:29105"/>
        <label>1</label>
        <note>catalytic</note>
    </ligand>
</feature>
<evidence type="ECO:0000256" key="2">
    <source>
        <dbReference type="PIRSR" id="PIRSR001359-3"/>
    </source>
</evidence>
<keyword evidence="2" id="KW-0479">Metal-binding</keyword>
<dbReference type="OrthoDB" id="9803995at2"/>
<dbReference type="Gene3D" id="3.20.20.70">
    <property type="entry name" value="Aldolase class I"/>
    <property type="match status" value="1"/>
</dbReference>
<dbReference type="PIRSF" id="PIRSF001359">
    <property type="entry name" value="F_bP_aldolase_II"/>
    <property type="match status" value="1"/>
</dbReference>
<evidence type="ECO:0000256" key="1">
    <source>
        <dbReference type="PIRSR" id="PIRSR001359-1"/>
    </source>
</evidence>
<dbReference type="RefSeq" id="WP_093181009.1">
    <property type="nucleotide sequence ID" value="NZ_FMYH01000001.1"/>
</dbReference>
<dbReference type="InterPro" id="IPR000771">
    <property type="entry name" value="FBA_II"/>
</dbReference>
<dbReference type="GO" id="GO:0016832">
    <property type="term" value="F:aldehyde-lyase activity"/>
    <property type="evidence" value="ECO:0007669"/>
    <property type="project" value="InterPro"/>
</dbReference>
<dbReference type="GO" id="GO:0005975">
    <property type="term" value="P:carbohydrate metabolic process"/>
    <property type="evidence" value="ECO:0007669"/>
    <property type="project" value="InterPro"/>
</dbReference>
<dbReference type="NCBIfam" id="TIGR00167">
    <property type="entry name" value="cbbA"/>
    <property type="match status" value="1"/>
</dbReference>
<dbReference type="Proteomes" id="UP000199039">
    <property type="component" value="Unassembled WGS sequence"/>
</dbReference>
<keyword evidence="2" id="KW-0862">Zinc</keyword>
<dbReference type="PANTHER" id="PTHR30304:SF0">
    <property type="entry name" value="D-TAGATOSE-1,6-BISPHOSPHATE ALDOLASE SUBUNIT GATY-RELATED"/>
    <property type="match status" value="1"/>
</dbReference>
<feature type="active site" description="Proton donor" evidence="1">
    <location>
        <position position="83"/>
    </location>
</feature>
<comment type="cofactor">
    <cofactor evidence="2">
        <name>Zn(2+)</name>
        <dbReference type="ChEBI" id="CHEBI:29105"/>
    </cofactor>
    <text evidence="2">Binds 2 Zn(2+) ions per subunit. One is catalytic and the other provides a structural contribution.</text>
</comment>
<keyword evidence="4" id="KW-1185">Reference proteome</keyword>
<dbReference type="PANTHER" id="PTHR30304">
    <property type="entry name" value="D-TAGATOSE-1,6-BISPHOSPHATE ALDOLASE"/>
    <property type="match status" value="1"/>
</dbReference>
<dbReference type="AlphaFoldDB" id="A0A1G6H937"/>
<reference evidence="3 4" key="1">
    <citation type="submission" date="2016-09" db="EMBL/GenBank/DDBJ databases">
        <authorList>
            <person name="Capua I."/>
            <person name="De Benedictis P."/>
            <person name="Joannis T."/>
            <person name="Lombin L.H."/>
            <person name="Cattoli G."/>
        </authorList>
    </citation>
    <scope>NUCLEOTIDE SEQUENCE [LARGE SCALE GENOMIC DNA]</scope>
    <source>
        <strain evidence="3 4">ISLP-3</strain>
    </source>
</reference>
<gene>
    <name evidence="3" type="ORF">SAMN05216410_0839</name>
</gene>
<dbReference type="EMBL" id="FMYH01000001">
    <property type="protein sequence ID" value="SDB90673.1"/>
    <property type="molecule type" value="Genomic_DNA"/>
</dbReference>
<feature type="binding site" evidence="2">
    <location>
        <position position="177"/>
    </location>
    <ligand>
        <name>Zn(2+)</name>
        <dbReference type="ChEBI" id="CHEBI:29105"/>
        <label>1</label>
        <note>catalytic</note>
    </ligand>
</feature>
<dbReference type="STRING" id="1814289.SAMN05216410_0839"/>
<feature type="binding site" evidence="2">
    <location>
        <position position="105"/>
    </location>
    <ligand>
        <name>Zn(2+)</name>
        <dbReference type="ChEBI" id="CHEBI:29105"/>
        <label>2</label>
    </ligand>
</feature>
<dbReference type="SUPFAM" id="SSF51569">
    <property type="entry name" value="Aldolase"/>
    <property type="match status" value="1"/>
</dbReference>
<sequence>MTLVDLASVAGECAREQTGLGAFNVVHIEHAEAFVAAAERAGRPVVLQVSENAVAFHGSLAPLGAGVLAAARSARVPVVVHLDHAKDTALIAEAIALGFTSVMYDGSHLPYEQNLAATAAVVAHAHARGVSVEAELGEVGGKDGVHHPGARTDPDEAGQFAAATGIDLLAVAVGSSHAMTTRGARLDTDLITALAAAVPVPLVLHGSSGVSDEGMRSAIAAGIIKVNVSTHLNTIFTASVRDYLEANPAVVDTRRWFAAGIEPVGVEVERLLGKIYVGPREVLGAGR</sequence>
<name>A0A1G6H937_9MICO</name>
<accession>A0A1G6H937</accession>
<dbReference type="CDD" id="cd00947">
    <property type="entry name" value="TBP_aldolase_IIB"/>
    <property type="match status" value="1"/>
</dbReference>
<protein>
    <submittedName>
        <fullName evidence="3">Fructose-bisphosphate aldolase</fullName>
    </submittedName>
</protein>
<proteinExistence type="predicted"/>
<evidence type="ECO:0000313" key="3">
    <source>
        <dbReference type="EMBL" id="SDB90673.1"/>
    </source>
</evidence>
<feature type="binding site" evidence="2">
    <location>
        <position position="135"/>
    </location>
    <ligand>
        <name>Zn(2+)</name>
        <dbReference type="ChEBI" id="CHEBI:29105"/>
        <label>2</label>
    </ligand>
</feature>
<feature type="binding site" evidence="2">
    <location>
        <position position="84"/>
    </location>
    <ligand>
        <name>Zn(2+)</name>
        <dbReference type="ChEBI" id="CHEBI:29105"/>
        <label>1</label>
        <note>catalytic</note>
    </ligand>
</feature>
<evidence type="ECO:0000313" key="4">
    <source>
        <dbReference type="Proteomes" id="UP000199039"/>
    </source>
</evidence>
<dbReference type="InterPro" id="IPR050246">
    <property type="entry name" value="Class_II_FBP_aldolase"/>
</dbReference>